<feature type="region of interest" description="Disordered" evidence="1">
    <location>
        <begin position="68"/>
        <end position="191"/>
    </location>
</feature>
<accession>A0A6A6CZU0</accession>
<evidence type="ECO:0000313" key="2">
    <source>
        <dbReference type="EMBL" id="KAF2171678.1"/>
    </source>
</evidence>
<evidence type="ECO:0000256" key="1">
    <source>
        <dbReference type="SAM" id="MobiDB-lite"/>
    </source>
</evidence>
<dbReference type="GeneID" id="54557544"/>
<dbReference type="Proteomes" id="UP000799537">
    <property type="component" value="Unassembled WGS sequence"/>
</dbReference>
<dbReference type="EMBL" id="ML993582">
    <property type="protein sequence ID" value="KAF2171678.1"/>
    <property type="molecule type" value="Genomic_DNA"/>
</dbReference>
<proteinExistence type="predicted"/>
<reference evidence="2" key="1">
    <citation type="journal article" date="2020" name="Stud. Mycol.">
        <title>101 Dothideomycetes genomes: a test case for predicting lifestyles and emergence of pathogens.</title>
        <authorList>
            <person name="Haridas S."/>
            <person name="Albert R."/>
            <person name="Binder M."/>
            <person name="Bloem J."/>
            <person name="Labutti K."/>
            <person name="Salamov A."/>
            <person name="Andreopoulos B."/>
            <person name="Baker S."/>
            <person name="Barry K."/>
            <person name="Bills G."/>
            <person name="Bluhm B."/>
            <person name="Cannon C."/>
            <person name="Castanera R."/>
            <person name="Culley D."/>
            <person name="Daum C."/>
            <person name="Ezra D."/>
            <person name="Gonzalez J."/>
            <person name="Henrissat B."/>
            <person name="Kuo A."/>
            <person name="Liang C."/>
            <person name="Lipzen A."/>
            <person name="Lutzoni F."/>
            <person name="Magnuson J."/>
            <person name="Mondo S."/>
            <person name="Nolan M."/>
            <person name="Ohm R."/>
            <person name="Pangilinan J."/>
            <person name="Park H.-J."/>
            <person name="Ramirez L."/>
            <person name="Alfaro M."/>
            <person name="Sun H."/>
            <person name="Tritt A."/>
            <person name="Yoshinaga Y."/>
            <person name="Zwiers L.-H."/>
            <person name="Turgeon B."/>
            <person name="Goodwin S."/>
            <person name="Spatafora J."/>
            <person name="Crous P."/>
            <person name="Grigoriev I."/>
        </authorList>
    </citation>
    <scope>NUCLEOTIDE SEQUENCE</scope>
    <source>
        <strain evidence="2">ATCC 36951</strain>
    </source>
</reference>
<feature type="compositionally biased region" description="Low complexity" evidence="1">
    <location>
        <begin position="101"/>
        <end position="111"/>
    </location>
</feature>
<feature type="compositionally biased region" description="Polar residues" evidence="1">
    <location>
        <begin position="167"/>
        <end position="189"/>
    </location>
</feature>
<protein>
    <submittedName>
        <fullName evidence="2">Uncharacterized protein</fullName>
    </submittedName>
</protein>
<keyword evidence="3" id="KW-1185">Reference proteome</keyword>
<organism evidence="2 3">
    <name type="scientific">Zasmidium cellare ATCC 36951</name>
    <dbReference type="NCBI Taxonomy" id="1080233"/>
    <lineage>
        <taxon>Eukaryota</taxon>
        <taxon>Fungi</taxon>
        <taxon>Dikarya</taxon>
        <taxon>Ascomycota</taxon>
        <taxon>Pezizomycotina</taxon>
        <taxon>Dothideomycetes</taxon>
        <taxon>Dothideomycetidae</taxon>
        <taxon>Mycosphaerellales</taxon>
        <taxon>Mycosphaerellaceae</taxon>
        <taxon>Zasmidium</taxon>
    </lineage>
</organism>
<name>A0A6A6CZU0_ZASCE</name>
<dbReference type="RefSeq" id="XP_033672567.1">
    <property type="nucleotide sequence ID" value="XM_033804272.1"/>
</dbReference>
<evidence type="ECO:0000313" key="3">
    <source>
        <dbReference type="Proteomes" id="UP000799537"/>
    </source>
</evidence>
<feature type="compositionally biased region" description="Low complexity" evidence="1">
    <location>
        <begin position="138"/>
        <end position="161"/>
    </location>
</feature>
<sequence length="330" mass="35856">MNDAATLEHEVRSLTKQASHLKSTIDKISAQQADGQIGPATTIHDQQRQLVTKLKKVHRMLEAKSKILKRRRAGQATPGASVAHDDSAGLLKHAGTSGETSSRSSNASQESADSDELSSRRKQHGDEGAPAPASVEVDTQSAASDQSSAVSPPAVPATVTQRRAPSPVNTEAPNSNNAPAGQGRSQQAQLRARNRRIIQSLAEGQLAVDDPLYWTIVREGRYLVELHSPDSMCHANCRKNGTQRQNGESTPVTTFFKGTKGLKRHVTSTHKWQGWAGISEAEVVRLGHKRRLSDDEIDAVFHRRHAQFQVEACLPYKGCTCTLHLPPDSN</sequence>
<gene>
    <name evidence="2" type="ORF">M409DRAFT_17915</name>
</gene>
<dbReference type="AlphaFoldDB" id="A0A6A6CZU0"/>